<keyword evidence="7" id="KW-0830">Ubiquinone</keyword>
<evidence type="ECO:0000256" key="7">
    <source>
        <dbReference type="ARBA" id="ARBA00023075"/>
    </source>
</evidence>
<sequence>TFWKYNTAQAVKFEEFGRYVASNLPKYIQKVQLAANDELEFLIHPDGLIPVMHFLKGHHSCQFTNFVAITAMDVPTRRYRFELVYMLLSIRFNVRCKVKTYTDEMQPVDSVTSVFSGADWYEREVYDMYGVFFNGHNDLRRILSDYGFEGHPLRKDFPLTGYKEVRYDMALDRVVYEPVEMQQEFRRFDLDSPWEQFPNYRTSSISAGYKEIVVKQKEPNEGKNLKAHLYLPFPTECNEVDGTLPNEREILVLLDSVEAVRRFPQNWSYPSRPKENFQAERFKLLTVHFIPSEKT</sequence>
<accession>A0A915J8F0</accession>
<keyword evidence="11" id="KW-1185">Reference proteome</keyword>
<dbReference type="Proteomes" id="UP000887565">
    <property type="component" value="Unplaced"/>
</dbReference>
<dbReference type="NCBIfam" id="NF004733">
    <property type="entry name" value="PRK06074.1-5"/>
    <property type="match status" value="1"/>
</dbReference>
<evidence type="ECO:0000256" key="2">
    <source>
        <dbReference type="ARBA" id="ARBA00007569"/>
    </source>
</evidence>
<evidence type="ECO:0000256" key="9">
    <source>
        <dbReference type="RuleBase" id="RU003456"/>
    </source>
</evidence>
<name>A0A915J8F0_ROMCU</name>
<comment type="similarity">
    <text evidence="2 9">Belongs to the complex I 30 kDa subunit family.</text>
</comment>
<dbReference type="Gene3D" id="3.30.460.80">
    <property type="entry name" value="NADH:ubiquinone oxidoreductase, 30kDa subunit"/>
    <property type="match status" value="1"/>
</dbReference>
<keyword evidence="5 9" id="KW-1278">Translocase</keyword>
<organism evidence="11 12">
    <name type="scientific">Romanomermis culicivorax</name>
    <name type="common">Nematode worm</name>
    <dbReference type="NCBI Taxonomy" id="13658"/>
    <lineage>
        <taxon>Eukaryota</taxon>
        <taxon>Metazoa</taxon>
        <taxon>Ecdysozoa</taxon>
        <taxon>Nematoda</taxon>
        <taxon>Enoplea</taxon>
        <taxon>Dorylaimia</taxon>
        <taxon>Mermithida</taxon>
        <taxon>Mermithoidea</taxon>
        <taxon>Mermithidae</taxon>
        <taxon>Romanomermis</taxon>
    </lineage>
</organism>
<dbReference type="GO" id="GO:0005739">
    <property type="term" value="C:mitochondrion"/>
    <property type="evidence" value="ECO:0007669"/>
    <property type="project" value="UniProtKB-SubCell"/>
</dbReference>
<comment type="catalytic activity">
    <reaction evidence="8">
        <text>a ubiquinone + NADH + 5 H(+)(in) = a ubiquinol + NAD(+) + 4 H(+)(out)</text>
        <dbReference type="Rhea" id="RHEA:29091"/>
        <dbReference type="Rhea" id="RHEA-COMP:9565"/>
        <dbReference type="Rhea" id="RHEA-COMP:9566"/>
        <dbReference type="ChEBI" id="CHEBI:15378"/>
        <dbReference type="ChEBI" id="CHEBI:16389"/>
        <dbReference type="ChEBI" id="CHEBI:17976"/>
        <dbReference type="ChEBI" id="CHEBI:57540"/>
        <dbReference type="ChEBI" id="CHEBI:57945"/>
        <dbReference type="EC" id="7.1.1.2"/>
    </reaction>
</comment>
<dbReference type="InterPro" id="IPR001268">
    <property type="entry name" value="NADH_UbQ_OxRdtase_30kDa_su"/>
</dbReference>
<evidence type="ECO:0000313" key="12">
    <source>
        <dbReference type="WBParaSite" id="nRc.2.0.1.t22426-RA"/>
    </source>
</evidence>
<dbReference type="Pfam" id="PF00329">
    <property type="entry name" value="Complex1_30kDa"/>
    <property type="match status" value="1"/>
</dbReference>
<dbReference type="FunFam" id="3.30.460.80:FF:000002">
    <property type="entry name" value="NADH dehydrogenase iron-sulfur protein 3, mitochondrial"/>
    <property type="match status" value="1"/>
</dbReference>
<dbReference type="GO" id="GO:0016651">
    <property type="term" value="F:oxidoreductase activity, acting on NAD(P)H"/>
    <property type="evidence" value="ECO:0007669"/>
    <property type="project" value="InterPro"/>
</dbReference>
<proteinExistence type="inferred from homology"/>
<comment type="subcellular location">
    <subcellularLocation>
        <location evidence="1">Mitochondrion</location>
    </subcellularLocation>
</comment>
<evidence type="ECO:0000256" key="8">
    <source>
        <dbReference type="ARBA" id="ARBA00049551"/>
    </source>
</evidence>
<protein>
    <recommendedName>
        <fullName evidence="3">NADH dehydrogenase [ubiquinone] iron-sulfur protein 3, mitochondrial</fullName>
    </recommendedName>
</protein>
<dbReference type="GO" id="GO:0008137">
    <property type="term" value="F:NADH dehydrogenase (ubiquinone) activity"/>
    <property type="evidence" value="ECO:0007669"/>
    <property type="project" value="UniProtKB-EC"/>
</dbReference>
<evidence type="ECO:0000256" key="3">
    <source>
        <dbReference type="ARBA" id="ARBA00020084"/>
    </source>
</evidence>
<evidence type="ECO:0000256" key="6">
    <source>
        <dbReference type="ARBA" id="ARBA00023027"/>
    </source>
</evidence>
<dbReference type="HAMAP" id="MF_01357">
    <property type="entry name" value="NDH1_NuoC"/>
    <property type="match status" value="1"/>
</dbReference>
<dbReference type="OMA" id="PCRKNRF"/>
<feature type="domain" description="NADH:ubiquinone oxidoreductase 30kDa subunit" evidence="10">
    <location>
        <begin position="43"/>
        <end position="162"/>
    </location>
</feature>
<dbReference type="PROSITE" id="PS00542">
    <property type="entry name" value="COMPLEX1_30K"/>
    <property type="match status" value="1"/>
</dbReference>
<dbReference type="GO" id="GO:0016020">
    <property type="term" value="C:membrane"/>
    <property type="evidence" value="ECO:0007669"/>
    <property type="project" value="UniProtKB-ARBA"/>
</dbReference>
<evidence type="ECO:0000313" key="11">
    <source>
        <dbReference type="Proteomes" id="UP000887565"/>
    </source>
</evidence>
<dbReference type="NCBIfam" id="TIGR01961">
    <property type="entry name" value="NuoC_fam"/>
    <property type="match status" value="1"/>
</dbReference>
<evidence type="ECO:0000256" key="5">
    <source>
        <dbReference type="ARBA" id="ARBA00022967"/>
    </source>
</evidence>
<dbReference type="InterPro" id="IPR010218">
    <property type="entry name" value="NADH_DH_suC"/>
</dbReference>
<dbReference type="PANTHER" id="PTHR10884:SF14">
    <property type="entry name" value="NADH DEHYDROGENASE [UBIQUINONE] IRON-SULFUR PROTEIN 3, MITOCHONDRIAL"/>
    <property type="match status" value="1"/>
</dbReference>
<reference evidence="12" key="1">
    <citation type="submission" date="2022-11" db="UniProtKB">
        <authorList>
            <consortium name="WormBaseParasite"/>
        </authorList>
    </citation>
    <scope>IDENTIFICATION</scope>
</reference>
<dbReference type="AlphaFoldDB" id="A0A915J8F0"/>
<evidence type="ECO:0000259" key="10">
    <source>
        <dbReference type="Pfam" id="PF00329"/>
    </source>
</evidence>
<keyword evidence="6 9" id="KW-0520">NAD</keyword>
<evidence type="ECO:0000256" key="1">
    <source>
        <dbReference type="ARBA" id="ARBA00004173"/>
    </source>
</evidence>
<dbReference type="PANTHER" id="PTHR10884">
    <property type="entry name" value="NADH DEHYDROGENASE UBIQUINONE IRON-SULFUR PROTEIN 3"/>
    <property type="match status" value="1"/>
</dbReference>
<dbReference type="InterPro" id="IPR037232">
    <property type="entry name" value="NADH_quin_OxRdtase_su_C/D-like"/>
</dbReference>
<dbReference type="WBParaSite" id="nRc.2.0.1.t22426-RA">
    <property type="protein sequence ID" value="nRc.2.0.1.t22426-RA"/>
    <property type="gene ID" value="nRc.2.0.1.g22426"/>
</dbReference>
<dbReference type="SUPFAM" id="SSF143243">
    <property type="entry name" value="Nqo5-like"/>
    <property type="match status" value="1"/>
</dbReference>
<dbReference type="InterPro" id="IPR020396">
    <property type="entry name" value="NADH_UbQ_OxRdtase_CS"/>
</dbReference>
<evidence type="ECO:0000256" key="4">
    <source>
        <dbReference type="ARBA" id="ARBA00022448"/>
    </source>
</evidence>
<keyword evidence="4 9" id="KW-0813">Transport</keyword>